<keyword evidence="11" id="KW-1185">Reference proteome</keyword>
<evidence type="ECO:0000259" key="8">
    <source>
        <dbReference type="Pfam" id="PF00933"/>
    </source>
</evidence>
<dbReference type="PANTHER" id="PTHR30620:SF16">
    <property type="entry name" value="LYSOSOMAL BETA GLUCOSIDASE"/>
    <property type="match status" value="1"/>
</dbReference>
<dbReference type="Gene3D" id="3.20.20.300">
    <property type="entry name" value="Glycoside hydrolase, family 3, N-terminal domain"/>
    <property type="match status" value="1"/>
</dbReference>
<dbReference type="GO" id="GO:0016787">
    <property type="term" value="F:hydrolase activity"/>
    <property type="evidence" value="ECO:0007669"/>
    <property type="project" value="UniProtKB-KW"/>
</dbReference>
<dbReference type="InterPro" id="IPR036881">
    <property type="entry name" value="Glyco_hydro_3_C_sf"/>
</dbReference>
<dbReference type="InterPro" id="IPR051915">
    <property type="entry name" value="Cellulose_Degrad_GH3"/>
</dbReference>
<dbReference type="RefSeq" id="WP_192461921.1">
    <property type="nucleotide sequence ID" value="NZ_JACYFJ010000002.1"/>
</dbReference>
<comment type="caution">
    <text evidence="10">The sequence shown here is derived from an EMBL/GenBank/DDBJ whole genome shotgun (WGS) entry which is preliminary data.</text>
</comment>
<dbReference type="SUPFAM" id="SSF52279">
    <property type="entry name" value="Beta-D-glucan exohydrolase, C-terminal domain"/>
    <property type="match status" value="1"/>
</dbReference>
<evidence type="ECO:0000313" key="11">
    <source>
        <dbReference type="Proteomes" id="UP001595814"/>
    </source>
</evidence>
<keyword evidence="4 7" id="KW-0732">Signal</keyword>
<accession>A0ABV8JTA4</accession>
<dbReference type="Pfam" id="PF01915">
    <property type="entry name" value="Glyco_hydro_3_C"/>
    <property type="match status" value="1"/>
</dbReference>
<comment type="similarity">
    <text evidence="2">Belongs to the glycosyl hydrolase 3 family.</text>
</comment>
<name>A0ABV8JTA4_9FLAO</name>
<dbReference type="InterPro" id="IPR017853">
    <property type="entry name" value="GH"/>
</dbReference>
<evidence type="ECO:0000256" key="5">
    <source>
        <dbReference type="ARBA" id="ARBA00022801"/>
    </source>
</evidence>
<feature type="signal peptide" evidence="7">
    <location>
        <begin position="1"/>
        <end position="20"/>
    </location>
</feature>
<gene>
    <name evidence="10" type="ORF">ACFOUT_15105</name>
</gene>
<evidence type="ECO:0000259" key="9">
    <source>
        <dbReference type="Pfam" id="PF01915"/>
    </source>
</evidence>
<dbReference type="Proteomes" id="UP001595814">
    <property type="component" value="Unassembled WGS sequence"/>
</dbReference>
<evidence type="ECO:0000256" key="3">
    <source>
        <dbReference type="ARBA" id="ARBA00012744"/>
    </source>
</evidence>
<dbReference type="InterPro" id="IPR002772">
    <property type="entry name" value="Glyco_hydro_3_C"/>
</dbReference>
<dbReference type="SUPFAM" id="SSF51445">
    <property type="entry name" value="(Trans)glycosidases"/>
    <property type="match status" value="1"/>
</dbReference>
<dbReference type="PRINTS" id="PR00133">
    <property type="entry name" value="GLHYDRLASE3"/>
</dbReference>
<dbReference type="EC" id="3.2.1.21" evidence="3"/>
<dbReference type="Gene3D" id="3.40.50.1700">
    <property type="entry name" value="Glycoside hydrolase family 3 C-terminal domain"/>
    <property type="match status" value="1"/>
</dbReference>
<feature type="chain" id="PRO_5045456068" description="beta-glucosidase" evidence="7">
    <location>
        <begin position="21"/>
        <end position="772"/>
    </location>
</feature>
<feature type="domain" description="Glycoside hydrolase family 3 N-terminal" evidence="8">
    <location>
        <begin position="137"/>
        <end position="413"/>
    </location>
</feature>
<proteinExistence type="inferred from homology"/>
<evidence type="ECO:0000256" key="4">
    <source>
        <dbReference type="ARBA" id="ARBA00022729"/>
    </source>
</evidence>
<organism evidence="10 11">
    <name type="scientific">Euzebyella saccharophila</name>
    <dbReference type="NCBI Taxonomy" id="679664"/>
    <lineage>
        <taxon>Bacteria</taxon>
        <taxon>Pseudomonadati</taxon>
        <taxon>Bacteroidota</taxon>
        <taxon>Flavobacteriia</taxon>
        <taxon>Flavobacteriales</taxon>
        <taxon>Flavobacteriaceae</taxon>
        <taxon>Euzebyella</taxon>
    </lineage>
</organism>
<dbReference type="PROSITE" id="PS51257">
    <property type="entry name" value="PROKAR_LIPOPROTEIN"/>
    <property type="match status" value="1"/>
</dbReference>
<comment type="catalytic activity">
    <reaction evidence="1">
        <text>Hydrolysis of terminal, non-reducing beta-D-glucosyl residues with release of beta-D-glucose.</text>
        <dbReference type="EC" id="3.2.1.21"/>
    </reaction>
</comment>
<evidence type="ECO:0000256" key="2">
    <source>
        <dbReference type="ARBA" id="ARBA00005336"/>
    </source>
</evidence>
<dbReference type="InterPro" id="IPR001764">
    <property type="entry name" value="Glyco_hydro_3_N"/>
</dbReference>
<protein>
    <recommendedName>
        <fullName evidence="3">beta-glucosidase</fullName>
        <ecNumber evidence="3">3.2.1.21</ecNumber>
    </recommendedName>
</protein>
<evidence type="ECO:0000256" key="7">
    <source>
        <dbReference type="SAM" id="SignalP"/>
    </source>
</evidence>
<evidence type="ECO:0000256" key="6">
    <source>
        <dbReference type="ARBA" id="ARBA00023295"/>
    </source>
</evidence>
<evidence type="ECO:0000313" key="10">
    <source>
        <dbReference type="EMBL" id="MFC4097218.1"/>
    </source>
</evidence>
<reference evidence="11" key="1">
    <citation type="journal article" date="2019" name="Int. J. Syst. Evol. Microbiol.">
        <title>The Global Catalogue of Microorganisms (GCM) 10K type strain sequencing project: providing services to taxonomists for standard genome sequencing and annotation.</title>
        <authorList>
            <consortium name="The Broad Institute Genomics Platform"/>
            <consortium name="The Broad Institute Genome Sequencing Center for Infectious Disease"/>
            <person name="Wu L."/>
            <person name="Ma J."/>
        </authorList>
    </citation>
    <scope>NUCLEOTIDE SEQUENCE [LARGE SCALE GENOMIC DNA]</scope>
    <source>
        <strain evidence="11">CECT 7477</strain>
    </source>
</reference>
<dbReference type="EMBL" id="JBHSAW010000010">
    <property type="protein sequence ID" value="MFC4097218.1"/>
    <property type="molecule type" value="Genomic_DNA"/>
</dbReference>
<dbReference type="Pfam" id="PF00933">
    <property type="entry name" value="Glyco_hydro_3"/>
    <property type="match status" value="1"/>
</dbReference>
<sequence length="772" mass="85060">MKFFATSALVCGLTLLTACSGPKFTEENKGNFYLVKNQEGETLGYDPNSGVKILTIDGYAFKDLNQNGTLDIYEDWRISASERAKDLASKMSIEQIAGLMLYSAHQSIPARPDGYFAGTYDGKSYEEGVTDPTLLTDQQKKFLKEDNLRHVLVTTVQSPEVAAKWNNHMQAFCEGVGLGIPANNSSDPRHGTVAKAEFDAAAGGEISMWPSSLGMAATFDPTLVENFGKIASQEYRALGITTALSPQVDIATEPRWMRFSGTFGESPKLSAAMAKAYADGFQTSTGSQEITNNWGYHSVNAMVKHWPGGGSGEAGRDAHYGIGKFAVYPGNNFDEHMVPFLEGAFKLDGGTEMASAVMPYYTISWNQDTKNGENVGNAYNEYIIKDLLRTKYGYDGVLCTDWGITGDHKVMDSFIDGKPWGIEDLSIAERHYRVIKVGVDQFGGNNDAGPILEAYQMGVAEMGEDAMTARMEESAVRLLKNIFRVGLFENPYVDPEKSKTLVGKPEFMKEGFQAQLNSIVMLKNTDAVLPLKDMPTVYIPKRFIAASRNFLGMPIPERNDYPVNIELAKKYFKVTDNAQEADFALVFIENPSSGIGYSKEEVEKGNNGYLPISLQYGPYTAVDAREESIAGGDPMEDFTNRSYKNKSIVSNNVTDAQLVEETKKFMGDKPVIVTVNTTNPFVFSEIEPHASGILVHFGTQDQALYEVISGKHEPSALLPMQMPKNMSVVEKQAEDVPFDMEPYQDANGNLYDFAFGLNWNGTISDGRVTDFK</sequence>
<dbReference type="PANTHER" id="PTHR30620">
    <property type="entry name" value="PERIPLASMIC BETA-GLUCOSIDASE-RELATED"/>
    <property type="match status" value="1"/>
</dbReference>
<evidence type="ECO:0000256" key="1">
    <source>
        <dbReference type="ARBA" id="ARBA00000448"/>
    </source>
</evidence>
<keyword evidence="6" id="KW-0326">Glycosidase</keyword>
<keyword evidence="5 10" id="KW-0378">Hydrolase</keyword>
<feature type="domain" description="Glycoside hydrolase family 3 C-terminal" evidence="9">
    <location>
        <begin position="519"/>
        <end position="758"/>
    </location>
</feature>
<dbReference type="InterPro" id="IPR036962">
    <property type="entry name" value="Glyco_hydro_3_N_sf"/>
</dbReference>